<dbReference type="Proteomes" id="UP000037510">
    <property type="component" value="Unassembled WGS sequence"/>
</dbReference>
<evidence type="ECO:0000313" key="4">
    <source>
        <dbReference type="Proteomes" id="UP000037510"/>
    </source>
</evidence>
<dbReference type="InterPro" id="IPR013243">
    <property type="entry name" value="SCA7_dom"/>
</dbReference>
<evidence type="ECO:0000313" key="3">
    <source>
        <dbReference type="EMBL" id="KOB78798.1"/>
    </source>
</evidence>
<dbReference type="Gene3D" id="6.10.140.670">
    <property type="match status" value="1"/>
</dbReference>
<dbReference type="STRING" id="104452.A0A0L7LTJ2"/>
<feature type="compositionally biased region" description="Basic and acidic residues" evidence="1">
    <location>
        <begin position="494"/>
        <end position="554"/>
    </location>
</feature>
<feature type="compositionally biased region" description="Basic and acidic residues" evidence="1">
    <location>
        <begin position="49"/>
        <end position="66"/>
    </location>
</feature>
<feature type="region of interest" description="Disordered" evidence="1">
    <location>
        <begin position="480"/>
        <end position="556"/>
    </location>
</feature>
<dbReference type="Pfam" id="PF08313">
    <property type="entry name" value="SCA7"/>
    <property type="match status" value="1"/>
</dbReference>
<feature type="region of interest" description="Disordered" evidence="1">
    <location>
        <begin position="307"/>
        <end position="343"/>
    </location>
</feature>
<organism evidence="3 4">
    <name type="scientific">Operophtera brumata</name>
    <name type="common">Winter moth</name>
    <name type="synonym">Phalaena brumata</name>
    <dbReference type="NCBI Taxonomy" id="104452"/>
    <lineage>
        <taxon>Eukaryota</taxon>
        <taxon>Metazoa</taxon>
        <taxon>Ecdysozoa</taxon>
        <taxon>Arthropoda</taxon>
        <taxon>Hexapoda</taxon>
        <taxon>Insecta</taxon>
        <taxon>Pterygota</taxon>
        <taxon>Neoptera</taxon>
        <taxon>Endopterygota</taxon>
        <taxon>Lepidoptera</taxon>
        <taxon>Glossata</taxon>
        <taxon>Ditrysia</taxon>
        <taxon>Geometroidea</taxon>
        <taxon>Geometridae</taxon>
        <taxon>Larentiinae</taxon>
        <taxon>Operophtera</taxon>
    </lineage>
</organism>
<evidence type="ECO:0000256" key="1">
    <source>
        <dbReference type="SAM" id="MobiDB-lite"/>
    </source>
</evidence>
<name>A0A0L7LTJ2_OPEBR</name>
<reference evidence="3 4" key="1">
    <citation type="journal article" date="2015" name="Genome Biol. Evol.">
        <title>The genome of winter moth (Operophtera brumata) provides a genomic perspective on sexual dimorphism and phenology.</title>
        <authorList>
            <person name="Derks M.F."/>
            <person name="Smit S."/>
            <person name="Salis L."/>
            <person name="Schijlen E."/>
            <person name="Bossers A."/>
            <person name="Mateman C."/>
            <person name="Pijl A.S."/>
            <person name="de Ridder D."/>
            <person name="Groenen M.A."/>
            <person name="Visser M.E."/>
            <person name="Megens H.J."/>
        </authorList>
    </citation>
    <scope>NUCLEOTIDE SEQUENCE [LARGE SCALE GENOMIC DNA]</scope>
    <source>
        <strain evidence="3">WM2013NL</strain>
        <tissue evidence="3">Head and thorax</tissue>
    </source>
</reference>
<feature type="region of interest" description="Disordered" evidence="1">
    <location>
        <begin position="120"/>
        <end position="156"/>
    </location>
</feature>
<dbReference type="EMBL" id="JTDY01000111">
    <property type="protein sequence ID" value="KOB78798.1"/>
    <property type="molecule type" value="Genomic_DNA"/>
</dbReference>
<dbReference type="AlphaFoldDB" id="A0A0L7LTJ2"/>
<dbReference type="PANTHER" id="PTHR15117">
    <property type="entry name" value="ATAXIN 7 RELATED"/>
    <property type="match status" value="1"/>
</dbReference>
<proteinExistence type="predicted"/>
<dbReference type="PANTHER" id="PTHR15117:SF24">
    <property type="entry name" value="SCA7 DOMAIN-CONTAINING PROTEIN"/>
    <property type="match status" value="1"/>
</dbReference>
<feature type="domain" description="SCA7" evidence="2">
    <location>
        <begin position="340"/>
        <end position="406"/>
    </location>
</feature>
<gene>
    <name evidence="3" type="ORF">OBRU01_01265</name>
</gene>
<comment type="caution">
    <text evidence="3">The sequence shown here is derived from an EMBL/GenBank/DDBJ whole genome shotgun (WGS) entry which is preliminary data.</text>
</comment>
<protein>
    <submittedName>
        <fullName evidence="3">Putative Ataxin-7-like protein 1</fullName>
    </submittedName>
</protein>
<accession>A0A0L7LTJ2</accession>
<dbReference type="PROSITE" id="PS51505">
    <property type="entry name" value="SCA7"/>
    <property type="match status" value="1"/>
</dbReference>
<dbReference type="InterPro" id="IPR052237">
    <property type="entry name" value="Ataxin-7-like_regulator"/>
</dbReference>
<feature type="region of interest" description="Disordered" evidence="1">
    <location>
        <begin position="43"/>
        <end position="66"/>
    </location>
</feature>
<sequence>MAGDYPYSKFVSPAKCIERPWDLWVSELGHSSPRPDDAAFVAPAPADSKSGESRRVHEGHPYKAGERRYRRAGLHRLKNESMPLHGLFPQLDNLNVAVCHMCGVIVKCSAAYRHLVESHAGCEPLLPPPPPVATVRSRSRHKKEQQPPPSPVERLPVKLSSPVHTAAAPLSRLVLPQQELQYLEDPSPSTAVTGEVQVCVESGELPVVSIQDTEELPLGENLTDDIFAIMNSEGIQSADDITNATDWKNIIRDIGNLQDINFSQTTDTVQNQDLFAPATMQATPSYTISDDLSTLHFANTSPLLQAGADTVHTPHTPQALKPPATPSTPKSQRSKTSKTSKFNLREYDANKHCGVMTAEGKPCTRSLTCKAHALSLRRMVEGRAKPFDTLLAEHRASREAAALPAAPAPPPPPPPPVIDLPPLLVNNAIDLSAFNGLTTEQQVNDIYSLLNVDDPNSLLADSSAITSLLNQPMTDTYVMPEGIPQVPVQPSPVERIERPERIDRLERTERIDRHERSERHERHERTDRHERTERSERPDRSERTSSSSRTRDETPAAGAGEVCWYTACPRPLAVCTFNASHAGGAITLGKKFATVRSNIKSSLSRSQCKSTGSTNNFYLGQSGLSLSKSVHMNASKTNKPEVRRLIVCSGSSASSGKEVHQTYDIFGGEPRPTLNGHLGHSGHGTNKVRAPLKHSKHTAAPVLDLGFSLDPLLADEKC</sequence>
<evidence type="ECO:0000259" key="2">
    <source>
        <dbReference type="PROSITE" id="PS51505"/>
    </source>
</evidence>
<keyword evidence="4" id="KW-1185">Reference proteome</keyword>